<keyword evidence="2" id="KW-1133">Transmembrane helix</keyword>
<organism evidence="3 4">
    <name type="scientific">Paraconexibacter algicola</name>
    <dbReference type="NCBI Taxonomy" id="2133960"/>
    <lineage>
        <taxon>Bacteria</taxon>
        <taxon>Bacillati</taxon>
        <taxon>Actinomycetota</taxon>
        <taxon>Thermoleophilia</taxon>
        <taxon>Solirubrobacterales</taxon>
        <taxon>Paraconexibacteraceae</taxon>
        <taxon>Paraconexibacter</taxon>
    </lineage>
</organism>
<comment type="caution">
    <text evidence="3">The sequence shown here is derived from an EMBL/GenBank/DDBJ whole genome shotgun (WGS) entry which is preliminary data.</text>
</comment>
<dbReference type="EMBL" id="PYYB01000001">
    <property type="protein sequence ID" value="PTL59557.1"/>
    <property type="molecule type" value="Genomic_DNA"/>
</dbReference>
<dbReference type="Proteomes" id="UP000240739">
    <property type="component" value="Unassembled WGS sequence"/>
</dbReference>
<dbReference type="RefSeq" id="WP_107568202.1">
    <property type="nucleotide sequence ID" value="NZ_PYYB01000001.1"/>
</dbReference>
<dbReference type="Pfam" id="PF14329">
    <property type="entry name" value="DUF4386"/>
    <property type="match status" value="1"/>
</dbReference>
<reference evidence="3 4" key="1">
    <citation type="submission" date="2018-03" db="EMBL/GenBank/DDBJ databases">
        <title>Aquarubrobacter algicola gen. nov., sp. nov., a novel actinobacterium isolated from shallow eutrophic lake during the end of cyanobacterial harmful algal blooms.</title>
        <authorList>
            <person name="Chun S.J."/>
        </authorList>
    </citation>
    <scope>NUCLEOTIDE SEQUENCE [LARGE SCALE GENOMIC DNA]</scope>
    <source>
        <strain evidence="3 4">Seoho-28</strain>
    </source>
</reference>
<keyword evidence="4" id="KW-1185">Reference proteome</keyword>
<feature type="transmembrane region" description="Helical" evidence="2">
    <location>
        <begin position="125"/>
        <end position="147"/>
    </location>
</feature>
<accession>A0A2T4UK27</accession>
<feature type="compositionally biased region" description="Basic and acidic residues" evidence="1">
    <location>
        <begin position="1"/>
        <end position="26"/>
    </location>
</feature>
<dbReference type="InterPro" id="IPR025495">
    <property type="entry name" value="DUF4386"/>
</dbReference>
<feature type="transmembrane region" description="Helical" evidence="2">
    <location>
        <begin position="235"/>
        <end position="254"/>
    </location>
</feature>
<feature type="transmembrane region" description="Helical" evidence="2">
    <location>
        <begin position="44"/>
        <end position="62"/>
    </location>
</feature>
<gene>
    <name evidence="3" type="ORF">C7Y72_07800</name>
</gene>
<dbReference type="OrthoDB" id="9856249at2"/>
<evidence type="ECO:0000313" key="3">
    <source>
        <dbReference type="EMBL" id="PTL59557.1"/>
    </source>
</evidence>
<keyword evidence="2" id="KW-0472">Membrane</keyword>
<feature type="transmembrane region" description="Helical" evidence="2">
    <location>
        <begin position="209"/>
        <end position="229"/>
    </location>
</feature>
<name>A0A2T4UK27_9ACTN</name>
<proteinExistence type="predicted"/>
<evidence type="ECO:0000256" key="1">
    <source>
        <dbReference type="SAM" id="MobiDB-lite"/>
    </source>
</evidence>
<evidence type="ECO:0000256" key="2">
    <source>
        <dbReference type="SAM" id="Phobius"/>
    </source>
</evidence>
<sequence length="289" mass="30712">MAKLTIRDEDEKPEPPRRRPKKEAPKPADIPPVDTAREARWGRVAGVAAIGSVLATMAALLIQGSSIPNRAGREANDRTTLFDVGEGGDGLVVSTFLQSASLLLIIVVAWFLYRATKDRNPATSVWIPRAGTVGFIVAAVIGVLGFYEVRDVADQYLGSGARTLDRAETLLDDARDGALGTINLLTVFGALVSGIWLSLCSLEAGRVGLLTRFLGIFGVGAGLATAIPGLGIGPYLLLGWLGSVGCLALGYWPGGRPPAWDAGRAVPWEEADALERDARVARREERSRS</sequence>
<keyword evidence="2" id="KW-0812">Transmembrane</keyword>
<dbReference type="AlphaFoldDB" id="A0A2T4UK27"/>
<feature type="region of interest" description="Disordered" evidence="1">
    <location>
        <begin position="1"/>
        <end position="35"/>
    </location>
</feature>
<feature type="transmembrane region" description="Helical" evidence="2">
    <location>
        <begin position="178"/>
        <end position="197"/>
    </location>
</feature>
<feature type="transmembrane region" description="Helical" evidence="2">
    <location>
        <begin position="91"/>
        <end position="113"/>
    </location>
</feature>
<protein>
    <recommendedName>
        <fullName evidence="5">DUF4386 family protein</fullName>
    </recommendedName>
</protein>
<evidence type="ECO:0000313" key="4">
    <source>
        <dbReference type="Proteomes" id="UP000240739"/>
    </source>
</evidence>
<evidence type="ECO:0008006" key="5">
    <source>
        <dbReference type="Google" id="ProtNLM"/>
    </source>
</evidence>